<protein>
    <recommendedName>
        <fullName evidence="4">Vitamin K epoxide reductase domain-containing protein</fullName>
    </recommendedName>
</protein>
<reference evidence="2 3" key="1">
    <citation type="submission" date="2018-03" db="EMBL/GenBank/DDBJ databases">
        <title>Bacteriophage NCPPB3778 and a type I-E CRISPR drive the evolution of the US Biological Select Agent, Rathayibacter toxicus.</title>
        <authorList>
            <person name="Davis E.W.II."/>
            <person name="Tabima J.F."/>
            <person name="Weisberg A.J."/>
            <person name="Dantas Lopes L."/>
            <person name="Wiseman M.S."/>
            <person name="Wiseman M.S."/>
            <person name="Pupko T."/>
            <person name="Belcher M.S."/>
            <person name="Sechler A.J."/>
            <person name="Tancos M.A."/>
            <person name="Schroeder B.K."/>
            <person name="Murray T.D."/>
            <person name="Luster D.G."/>
            <person name="Schneider W.L."/>
            <person name="Rogers E."/>
            <person name="Andreote F.D."/>
            <person name="Grunwald N.J."/>
            <person name="Putnam M.L."/>
            <person name="Chang J.H."/>
        </authorList>
    </citation>
    <scope>NUCLEOTIDE SEQUENCE [LARGE SCALE GENOMIC DNA]</scope>
    <source>
        <strain evidence="2 3">NCCPB 2253</strain>
    </source>
</reference>
<feature type="transmembrane region" description="Helical" evidence="1">
    <location>
        <begin position="74"/>
        <end position="97"/>
    </location>
</feature>
<evidence type="ECO:0000256" key="1">
    <source>
        <dbReference type="SAM" id="Phobius"/>
    </source>
</evidence>
<evidence type="ECO:0008006" key="4">
    <source>
        <dbReference type="Google" id="ProtNLM"/>
    </source>
</evidence>
<dbReference type="EMBL" id="CP028130">
    <property type="protein sequence ID" value="AZZ55351.1"/>
    <property type="molecule type" value="Genomic_DNA"/>
</dbReference>
<keyword evidence="1" id="KW-0472">Membrane</keyword>
<evidence type="ECO:0000313" key="2">
    <source>
        <dbReference type="EMBL" id="AZZ55351.1"/>
    </source>
</evidence>
<name>A0AAD1ELS0_9MICO</name>
<evidence type="ECO:0000313" key="3">
    <source>
        <dbReference type="Proteomes" id="UP000283946"/>
    </source>
</evidence>
<sequence>MLLLFLLAAGAALSFIVLIEQMGIAACSGAPGVCDFALLGVTTSITPTATVLSAALSIVALFGRSRYPRRTRRVPIIGVIVTFFSFAIASWLISFALHRATG</sequence>
<gene>
    <name evidence="2" type="ORF">C7V51_05210</name>
</gene>
<dbReference type="Proteomes" id="UP000283946">
    <property type="component" value="Chromosome"/>
</dbReference>
<feature type="transmembrane region" description="Helical" evidence="1">
    <location>
        <begin position="39"/>
        <end position="62"/>
    </location>
</feature>
<proteinExistence type="predicted"/>
<dbReference type="KEGG" id="ria:C7V51_05210"/>
<accession>A0AAD1ELS0</accession>
<keyword evidence="1" id="KW-0812">Transmembrane</keyword>
<keyword evidence="1" id="KW-1133">Transmembrane helix</keyword>
<organism evidence="2 3">
    <name type="scientific">Rathayibacter iranicus</name>
    <dbReference type="NCBI Taxonomy" id="59737"/>
    <lineage>
        <taxon>Bacteria</taxon>
        <taxon>Bacillati</taxon>
        <taxon>Actinomycetota</taxon>
        <taxon>Actinomycetes</taxon>
        <taxon>Micrococcales</taxon>
        <taxon>Microbacteriaceae</taxon>
        <taxon>Rathayibacter</taxon>
    </lineage>
</organism>
<dbReference type="AlphaFoldDB" id="A0AAD1ELS0"/>